<dbReference type="Proteomes" id="UP000265520">
    <property type="component" value="Unassembled WGS sequence"/>
</dbReference>
<name>A0A392SP45_9FABA</name>
<dbReference type="AlphaFoldDB" id="A0A392SP45"/>
<keyword evidence="2" id="KW-1185">Reference proteome</keyword>
<protein>
    <submittedName>
        <fullName evidence="1">Uncharacterized protein</fullName>
    </submittedName>
</protein>
<evidence type="ECO:0000313" key="1">
    <source>
        <dbReference type="EMBL" id="MCI49636.1"/>
    </source>
</evidence>
<dbReference type="EMBL" id="LXQA010404197">
    <property type="protein sequence ID" value="MCI49636.1"/>
    <property type="molecule type" value="Genomic_DNA"/>
</dbReference>
<comment type="caution">
    <text evidence="1">The sequence shown here is derived from an EMBL/GenBank/DDBJ whole genome shotgun (WGS) entry which is preliminary data.</text>
</comment>
<sequence length="64" mass="7127">CKNEFWGGLNLKPPLSTQEQGILAQLAFQRASWLSLAGARNLQTPAGFLWPSELDMTTFSILDF</sequence>
<proteinExistence type="predicted"/>
<feature type="non-terminal residue" evidence="1">
    <location>
        <position position="1"/>
    </location>
</feature>
<evidence type="ECO:0000313" key="2">
    <source>
        <dbReference type="Proteomes" id="UP000265520"/>
    </source>
</evidence>
<organism evidence="1 2">
    <name type="scientific">Trifolium medium</name>
    <dbReference type="NCBI Taxonomy" id="97028"/>
    <lineage>
        <taxon>Eukaryota</taxon>
        <taxon>Viridiplantae</taxon>
        <taxon>Streptophyta</taxon>
        <taxon>Embryophyta</taxon>
        <taxon>Tracheophyta</taxon>
        <taxon>Spermatophyta</taxon>
        <taxon>Magnoliopsida</taxon>
        <taxon>eudicotyledons</taxon>
        <taxon>Gunneridae</taxon>
        <taxon>Pentapetalae</taxon>
        <taxon>rosids</taxon>
        <taxon>fabids</taxon>
        <taxon>Fabales</taxon>
        <taxon>Fabaceae</taxon>
        <taxon>Papilionoideae</taxon>
        <taxon>50 kb inversion clade</taxon>
        <taxon>NPAAA clade</taxon>
        <taxon>Hologalegina</taxon>
        <taxon>IRL clade</taxon>
        <taxon>Trifolieae</taxon>
        <taxon>Trifolium</taxon>
    </lineage>
</organism>
<accession>A0A392SP45</accession>
<reference evidence="1 2" key="1">
    <citation type="journal article" date="2018" name="Front. Plant Sci.">
        <title>Red Clover (Trifolium pratense) and Zigzag Clover (T. medium) - A Picture of Genomic Similarities and Differences.</title>
        <authorList>
            <person name="Dluhosova J."/>
            <person name="Istvanek J."/>
            <person name="Nedelnik J."/>
            <person name="Repkova J."/>
        </authorList>
    </citation>
    <scope>NUCLEOTIDE SEQUENCE [LARGE SCALE GENOMIC DNA]</scope>
    <source>
        <strain evidence="2">cv. 10/8</strain>
        <tissue evidence="1">Leaf</tissue>
    </source>
</reference>